<reference evidence="3 4" key="1">
    <citation type="submission" date="2019-07" db="EMBL/GenBank/DDBJ databases">
        <title>Genomic Encyclopedia of Type Strains, Phase IV (KMG-IV): sequencing the most valuable type-strain genomes for metagenomic binning, comparative biology and taxonomic classification.</title>
        <authorList>
            <person name="Goeker M."/>
        </authorList>
    </citation>
    <scope>NUCLEOTIDE SEQUENCE [LARGE SCALE GENOMIC DNA]</scope>
    <source>
        <strain evidence="3 4">DSM 18961</strain>
    </source>
</reference>
<evidence type="ECO:0000313" key="4">
    <source>
        <dbReference type="Proteomes" id="UP000323136"/>
    </source>
</evidence>
<dbReference type="EMBL" id="VNIA01000001">
    <property type="protein sequence ID" value="TYP99856.1"/>
    <property type="molecule type" value="Genomic_DNA"/>
</dbReference>
<accession>A0A5S5DXT3</accession>
<dbReference type="InterPro" id="IPR000601">
    <property type="entry name" value="PKD_dom"/>
</dbReference>
<proteinExistence type="predicted"/>
<dbReference type="AlphaFoldDB" id="A0A5S5DXT3"/>
<dbReference type="OrthoDB" id="9765926at2"/>
<sequence length="1079" mass="120135">MIKNIALILLVLSFQSINAQITLTHNIGNNPIKTDITTCEYEEYWARTFTLSDFGISTTDQFIINSGQVAISNSYDGARLLFNFYSVDSNFPNSSPERISYGNLVLAPEIGNTPKIVQIDFSTSIIIPAGVERILVEVTQMEDIYNPDYTKVIIAGTEQDNDISWFKGCRELYTYTSTENLSTPLPNANFFINVTGELINTQSSGSTTRLSHSTCDDLIKPTIYGCSGGGMSWSRDFILDDFGISSNEEFIINSGQVGIYYANWGTTIQFRVYKIDNDFPSSFSDTDLIGTSQVVSVPYIGSNSSSTPTVFNVDFDSPIVVSNEVERILIEVYQGGAVSFPAATEQDDNSVSWFRSYNGGCGPFGTFVDVVDLGHPNTKLYINVTGNVNHVTNNFEMNISNICSEFLKEFSVEDSTNIASVLWDFGDPATGAYNISTDLSPFHDFSADGIYTITATVTSNDANIEVLTETIDVKEPPNTYGINNIYACEDNFDTGLSSSFDVSMVTQQVLGGQIDKIVTYIDGSGNEYNTLPNPFTNTIRDIETISVRVSHNDNPCCYSETTFDLITNPLPSLASISDLYVCNNDTDGFAFFDLEQMKTSIINNTNNIEVEFYHENGQLIQSSLNAIMNLIINEEIITVRAINTDTNCYNETTFKLIVNPLPVANALNELIGCDDNNDGVSEYFDTSNIEVNVLGNQTNMEVSYFDAAGNQLPSPLPNPFTNSIINQETITVKVTNPLTSCYAETLLVLKTASQPEINTPLSLYGCDLGNGFASFDTSNIETELIGNQNGLKIFYFDTSGNQLPSPLPIPFQNTQAWSQIINVKVENELNNLCYSETSFELIVNELPTVNIDETYFICNLETSLNISVDNNLNTYTWEYQNGDTVSNTHEATIVNAGNYTLTVAENKNGLYCENSFEFELIRSVLPNITEIKYEELSDNNFIEIIASGDGNFEYSIDGINYQDSNYFPNIQGGNYTTYVRDKEDCGEDSKKVIVIDYPKFFTPNNDGYNDYWQIKGIEKYPNSKIFIFNRFGKLLKQLSPNSLGWNGTYNGKLMNDNDYWFKVILDDGTFFSGHFSLKK</sequence>
<dbReference type="InterPro" id="IPR035986">
    <property type="entry name" value="PKD_dom_sf"/>
</dbReference>
<evidence type="ECO:0000256" key="1">
    <source>
        <dbReference type="SAM" id="SignalP"/>
    </source>
</evidence>
<dbReference type="InterPro" id="IPR013783">
    <property type="entry name" value="Ig-like_fold"/>
</dbReference>
<feature type="signal peptide" evidence="1">
    <location>
        <begin position="1"/>
        <end position="19"/>
    </location>
</feature>
<name>A0A5S5DXT3_9FLAO</name>
<feature type="chain" id="PRO_5024418770" evidence="1">
    <location>
        <begin position="20"/>
        <end position="1079"/>
    </location>
</feature>
<evidence type="ECO:0000313" key="3">
    <source>
        <dbReference type="EMBL" id="TYP99856.1"/>
    </source>
</evidence>
<dbReference type="SUPFAM" id="SSF49299">
    <property type="entry name" value="PKD domain"/>
    <property type="match status" value="1"/>
</dbReference>
<protein>
    <submittedName>
        <fullName evidence="3">Gliding motility-associated-like protein</fullName>
    </submittedName>
</protein>
<dbReference type="NCBIfam" id="TIGR04131">
    <property type="entry name" value="Bac_Flav_CTERM"/>
    <property type="match status" value="1"/>
</dbReference>
<gene>
    <name evidence="3" type="ORF">C7447_101461</name>
</gene>
<dbReference type="Proteomes" id="UP000323136">
    <property type="component" value="Unassembled WGS sequence"/>
</dbReference>
<evidence type="ECO:0000259" key="2">
    <source>
        <dbReference type="PROSITE" id="PS50093"/>
    </source>
</evidence>
<dbReference type="RefSeq" id="WP_148868557.1">
    <property type="nucleotide sequence ID" value="NZ_VNIA01000001.1"/>
</dbReference>
<organism evidence="3 4">
    <name type="scientific">Tenacibaculum adriaticum</name>
    <dbReference type="NCBI Taxonomy" id="413713"/>
    <lineage>
        <taxon>Bacteria</taxon>
        <taxon>Pseudomonadati</taxon>
        <taxon>Bacteroidota</taxon>
        <taxon>Flavobacteriia</taxon>
        <taxon>Flavobacteriales</taxon>
        <taxon>Flavobacteriaceae</taxon>
        <taxon>Tenacibaculum</taxon>
    </lineage>
</organism>
<keyword evidence="1" id="KW-0732">Signal</keyword>
<keyword evidence="4" id="KW-1185">Reference proteome</keyword>
<dbReference type="InterPro" id="IPR026341">
    <property type="entry name" value="T9SS_type_B"/>
</dbReference>
<dbReference type="Gene3D" id="2.60.40.10">
    <property type="entry name" value="Immunoglobulins"/>
    <property type="match status" value="1"/>
</dbReference>
<comment type="caution">
    <text evidence="3">The sequence shown here is derived from an EMBL/GenBank/DDBJ whole genome shotgun (WGS) entry which is preliminary data.</text>
</comment>
<feature type="domain" description="PKD" evidence="2">
    <location>
        <begin position="410"/>
        <end position="480"/>
    </location>
</feature>
<dbReference type="CDD" id="cd00146">
    <property type="entry name" value="PKD"/>
    <property type="match status" value="1"/>
</dbReference>
<dbReference type="PROSITE" id="PS50093">
    <property type="entry name" value="PKD"/>
    <property type="match status" value="1"/>
</dbReference>
<dbReference type="Pfam" id="PF13585">
    <property type="entry name" value="CHU_C"/>
    <property type="match status" value="1"/>
</dbReference>